<feature type="compositionally biased region" description="Low complexity" evidence="2">
    <location>
        <begin position="334"/>
        <end position="347"/>
    </location>
</feature>
<dbReference type="Gene3D" id="1.20.1260.20">
    <property type="entry name" value="PPE superfamily"/>
    <property type="match status" value="1"/>
</dbReference>
<protein>
    <submittedName>
        <fullName evidence="5">PPE domain-containing protein</fullName>
    </submittedName>
</protein>
<dbReference type="RefSeq" id="WP_211699468.1">
    <property type="nucleotide sequence ID" value="NZ_CP046600.1"/>
</dbReference>
<dbReference type="Pfam" id="PF18878">
    <property type="entry name" value="PPE-PPW"/>
    <property type="match status" value="1"/>
</dbReference>
<dbReference type="Proteomes" id="UP000682202">
    <property type="component" value="Chromosome"/>
</dbReference>
<reference evidence="5" key="1">
    <citation type="submission" date="2019-12" db="EMBL/GenBank/DDBJ databases">
        <title>Mycobacterium spongiae sp. nov.</title>
        <authorList>
            <person name="Stinear T."/>
        </authorList>
    </citation>
    <scope>NUCLEOTIDE SEQUENCE</scope>
    <source>
        <strain evidence="5">FSD4b-SM</strain>
    </source>
</reference>
<feature type="domain" description="PPE" evidence="3">
    <location>
        <begin position="1"/>
        <end position="163"/>
    </location>
</feature>
<evidence type="ECO:0000256" key="1">
    <source>
        <dbReference type="ARBA" id="ARBA00010652"/>
    </source>
</evidence>
<dbReference type="InterPro" id="IPR000030">
    <property type="entry name" value="PPE_dom"/>
</dbReference>
<proteinExistence type="inferred from homology"/>
<accession>A0A975K1S2</accession>
<feature type="domain" description="PPE-PPW subfamily C-terminal" evidence="4">
    <location>
        <begin position="443"/>
        <end position="489"/>
    </location>
</feature>
<dbReference type="InterPro" id="IPR038332">
    <property type="entry name" value="PPE_sf"/>
</dbReference>
<dbReference type="AlphaFoldDB" id="A0A975K1S2"/>
<organism evidence="5 6">
    <name type="scientific">Mycobacterium spongiae</name>
    <dbReference type="NCBI Taxonomy" id="886343"/>
    <lineage>
        <taxon>Bacteria</taxon>
        <taxon>Bacillati</taxon>
        <taxon>Actinomycetota</taxon>
        <taxon>Actinomycetes</taxon>
        <taxon>Mycobacteriales</taxon>
        <taxon>Mycobacteriaceae</taxon>
        <taxon>Mycobacterium</taxon>
    </lineage>
</organism>
<evidence type="ECO:0000313" key="6">
    <source>
        <dbReference type="Proteomes" id="UP000682202"/>
    </source>
</evidence>
<dbReference type="Pfam" id="PF00823">
    <property type="entry name" value="PPE"/>
    <property type="match status" value="1"/>
</dbReference>
<dbReference type="PANTHER" id="PTHR46766:SF1">
    <property type="entry name" value="GLUTAMINE-RICH PROTEIN 2"/>
    <property type="match status" value="1"/>
</dbReference>
<dbReference type="GO" id="GO:0052572">
    <property type="term" value="P:response to host immune response"/>
    <property type="evidence" value="ECO:0007669"/>
    <property type="project" value="TreeGrafter"/>
</dbReference>
<name>A0A975K1S2_9MYCO</name>
<keyword evidence="6" id="KW-1185">Reference proteome</keyword>
<dbReference type="InterPro" id="IPR043641">
    <property type="entry name" value="PPE-PPW_C"/>
</dbReference>
<dbReference type="PANTHER" id="PTHR46766">
    <property type="entry name" value="GLUTAMINE-RICH PROTEIN 2"/>
    <property type="match status" value="1"/>
</dbReference>
<sequence length="512" mass="50831">MAQPPEVHSAMLSAGPGPGSLLAAAGGWSSLSSEYASVAAELSGILGAVAAGAWHGSSAERYAAAHVPYLGWLQQASADSASHAAQLEVAAAAYTAALAAMPTLAELAANHVVHGVLVATNFFGINTIPIALNEADYVRMWVQAATTMGAYQAVAGAAVASLPRATAPPFIANPGAGVASDPPGTVAPIDPGSLPATLLRALLQFFNNLFDEIFSFDFSSFLRNPIGTLLGAIISYFTTPLDPSLGPLALLVAHPITTALLLAGSSVGLSPLAALGPVLSALSVGLSLGLGAVTVRLGVLAPVAVPVAEAAPLASASAAPLALPAADMTPTLATPAGAPVSTGTPGAGAPPAPAPPTTTASLSYLVGGGDGPETGFGPPVAGHGRASAPAATVPAGGERATSRAPARARARRRAALRDYGNEFMDMDSGISVLPDYGPQDTVAASDRGLGTLGFAGTHHDNAVHASGLTTLSDDEFGGSPTVPMVPGTWDQDPDHQESPGNTVGVQPLERLG</sequence>
<evidence type="ECO:0000256" key="2">
    <source>
        <dbReference type="SAM" id="MobiDB-lite"/>
    </source>
</evidence>
<dbReference type="EMBL" id="CP046600">
    <property type="protein sequence ID" value="QUR69797.1"/>
    <property type="molecule type" value="Genomic_DNA"/>
</dbReference>
<evidence type="ECO:0000259" key="4">
    <source>
        <dbReference type="Pfam" id="PF18878"/>
    </source>
</evidence>
<gene>
    <name evidence="5" type="ORF">F6B93_13380</name>
</gene>
<comment type="similarity">
    <text evidence="1">Belongs to the mycobacterial PPE family.</text>
</comment>
<feature type="region of interest" description="Disordered" evidence="2">
    <location>
        <begin position="469"/>
        <end position="512"/>
    </location>
</feature>
<feature type="region of interest" description="Disordered" evidence="2">
    <location>
        <begin position="334"/>
        <end position="412"/>
    </location>
</feature>
<evidence type="ECO:0000313" key="5">
    <source>
        <dbReference type="EMBL" id="QUR69797.1"/>
    </source>
</evidence>
<evidence type="ECO:0000259" key="3">
    <source>
        <dbReference type="Pfam" id="PF00823"/>
    </source>
</evidence>
<dbReference type="KEGG" id="mspg:F6B93_13380"/>
<dbReference type="FunFam" id="1.20.1260.20:FF:000001">
    <property type="entry name" value="PPE family protein PPE41"/>
    <property type="match status" value="1"/>
</dbReference>
<dbReference type="SUPFAM" id="SSF140459">
    <property type="entry name" value="PE/PPE dimer-like"/>
    <property type="match status" value="1"/>
</dbReference>